<evidence type="ECO:0000313" key="2">
    <source>
        <dbReference type="Proteomes" id="UP000541444"/>
    </source>
</evidence>
<accession>A0A7J7LPY0</accession>
<protein>
    <submittedName>
        <fullName evidence="1">Uncharacterized protein</fullName>
    </submittedName>
</protein>
<gene>
    <name evidence="1" type="ORF">GIB67_017745</name>
</gene>
<proteinExistence type="predicted"/>
<dbReference type="AlphaFoldDB" id="A0A7J7LPY0"/>
<name>A0A7J7LPY0_9MAGN</name>
<reference evidence="1 2" key="1">
    <citation type="journal article" date="2020" name="IScience">
        <title>Genome Sequencing of the Endangered Kingdonia uniflora (Circaeasteraceae, Ranunculales) Reveals Potential Mechanisms of Evolutionary Specialization.</title>
        <authorList>
            <person name="Sun Y."/>
            <person name="Deng T."/>
            <person name="Zhang A."/>
            <person name="Moore M.J."/>
            <person name="Landis J.B."/>
            <person name="Lin N."/>
            <person name="Zhang H."/>
            <person name="Zhang X."/>
            <person name="Huang J."/>
            <person name="Zhang X."/>
            <person name="Sun H."/>
            <person name="Wang H."/>
        </authorList>
    </citation>
    <scope>NUCLEOTIDE SEQUENCE [LARGE SCALE GENOMIC DNA]</scope>
    <source>
        <strain evidence="1">TB1705</strain>
        <tissue evidence="1">Leaf</tissue>
    </source>
</reference>
<sequence>GNERLPLIWLRKRKSCGGFASIKGTVIEITSHRSACFLVVLLRFSYWNGDRYSRSRVFGYSESKAHTGGLAGAVTAVWPGRGL</sequence>
<keyword evidence="2" id="KW-1185">Reference proteome</keyword>
<evidence type="ECO:0000313" key="1">
    <source>
        <dbReference type="EMBL" id="KAF6144726.1"/>
    </source>
</evidence>
<comment type="caution">
    <text evidence="1">The sequence shown here is derived from an EMBL/GenBank/DDBJ whole genome shotgun (WGS) entry which is preliminary data.</text>
</comment>
<dbReference type="EMBL" id="JACGCM010002113">
    <property type="protein sequence ID" value="KAF6144726.1"/>
    <property type="molecule type" value="Genomic_DNA"/>
</dbReference>
<feature type="non-terminal residue" evidence="1">
    <location>
        <position position="1"/>
    </location>
</feature>
<dbReference type="Proteomes" id="UP000541444">
    <property type="component" value="Unassembled WGS sequence"/>
</dbReference>
<organism evidence="1 2">
    <name type="scientific">Kingdonia uniflora</name>
    <dbReference type="NCBI Taxonomy" id="39325"/>
    <lineage>
        <taxon>Eukaryota</taxon>
        <taxon>Viridiplantae</taxon>
        <taxon>Streptophyta</taxon>
        <taxon>Embryophyta</taxon>
        <taxon>Tracheophyta</taxon>
        <taxon>Spermatophyta</taxon>
        <taxon>Magnoliopsida</taxon>
        <taxon>Ranunculales</taxon>
        <taxon>Circaeasteraceae</taxon>
        <taxon>Kingdonia</taxon>
    </lineage>
</organism>